<feature type="region of interest" description="Disordered" evidence="1">
    <location>
        <begin position="128"/>
        <end position="205"/>
    </location>
</feature>
<evidence type="ECO:0000313" key="2">
    <source>
        <dbReference type="EMBL" id="KAK7019327.1"/>
    </source>
</evidence>
<organism evidence="2 3">
    <name type="scientific">Favolaschia claudopus</name>
    <dbReference type="NCBI Taxonomy" id="2862362"/>
    <lineage>
        <taxon>Eukaryota</taxon>
        <taxon>Fungi</taxon>
        <taxon>Dikarya</taxon>
        <taxon>Basidiomycota</taxon>
        <taxon>Agaricomycotina</taxon>
        <taxon>Agaricomycetes</taxon>
        <taxon>Agaricomycetidae</taxon>
        <taxon>Agaricales</taxon>
        <taxon>Marasmiineae</taxon>
        <taxon>Mycenaceae</taxon>
        <taxon>Favolaschia</taxon>
    </lineage>
</organism>
<evidence type="ECO:0000313" key="3">
    <source>
        <dbReference type="Proteomes" id="UP001362999"/>
    </source>
</evidence>
<accession>A0AAW0B293</accession>
<dbReference type="AlphaFoldDB" id="A0AAW0B293"/>
<dbReference type="Proteomes" id="UP001362999">
    <property type="component" value="Unassembled WGS sequence"/>
</dbReference>
<dbReference type="EMBL" id="JAWWNJ010000044">
    <property type="protein sequence ID" value="KAK7019327.1"/>
    <property type="molecule type" value="Genomic_DNA"/>
</dbReference>
<sequence>MAHCQALRYEVQQAEVCSTSKHHIIAPEAAFAQSHKVPKWVPIQRRKFNKFENLRALLLHFLFDVRLGPLADGIVSGAHTRSSQYEAAGEIKNTSRSSQKCHGRRVLGCRSIPHFQEGNATILRRLRAPPRFKERDTKCGQMEQPRRKARRQVRRSEFVSRPLARGHVFQSLDRRTHSKTSSEGNITRRRRERGASYFSTNLAHD</sequence>
<gene>
    <name evidence="2" type="ORF">R3P38DRAFT_1266624</name>
</gene>
<reference evidence="2 3" key="1">
    <citation type="journal article" date="2024" name="J Genomics">
        <title>Draft genome sequencing and assembly of Favolaschia claudopus CIRM-BRFM 2984 isolated from oak limbs.</title>
        <authorList>
            <person name="Navarro D."/>
            <person name="Drula E."/>
            <person name="Chaduli D."/>
            <person name="Cazenave R."/>
            <person name="Ahrendt S."/>
            <person name="Wang J."/>
            <person name="Lipzen A."/>
            <person name="Daum C."/>
            <person name="Barry K."/>
            <person name="Grigoriev I.V."/>
            <person name="Favel A."/>
            <person name="Rosso M.N."/>
            <person name="Martin F."/>
        </authorList>
    </citation>
    <scope>NUCLEOTIDE SEQUENCE [LARGE SCALE GENOMIC DNA]</scope>
    <source>
        <strain evidence="2 3">CIRM-BRFM 2984</strain>
    </source>
</reference>
<keyword evidence="3" id="KW-1185">Reference proteome</keyword>
<protein>
    <submittedName>
        <fullName evidence="2">Uncharacterized protein</fullName>
    </submittedName>
</protein>
<comment type="caution">
    <text evidence="2">The sequence shown here is derived from an EMBL/GenBank/DDBJ whole genome shotgun (WGS) entry which is preliminary data.</text>
</comment>
<name>A0AAW0B293_9AGAR</name>
<proteinExistence type="predicted"/>
<evidence type="ECO:0000256" key="1">
    <source>
        <dbReference type="SAM" id="MobiDB-lite"/>
    </source>
</evidence>